<evidence type="ECO:0000256" key="4">
    <source>
        <dbReference type="ARBA" id="ARBA00022729"/>
    </source>
</evidence>
<keyword evidence="2" id="KW-0202">Cytokine</keyword>
<dbReference type="SMART" id="SM00199">
    <property type="entry name" value="SCY"/>
    <property type="match status" value="1"/>
</dbReference>
<keyword evidence="3" id="KW-0964">Secreted</keyword>
<dbReference type="PANTHER" id="PTHR12015:SF183">
    <property type="entry name" value="C-C MOTIF CHEMOKINE 3"/>
    <property type="match status" value="1"/>
</dbReference>
<dbReference type="GO" id="GO:0005615">
    <property type="term" value="C:extracellular space"/>
    <property type="evidence" value="ECO:0007669"/>
    <property type="project" value="UniProtKB-KW"/>
</dbReference>
<feature type="signal peptide" evidence="5">
    <location>
        <begin position="1"/>
        <end position="17"/>
    </location>
</feature>
<evidence type="ECO:0000259" key="6">
    <source>
        <dbReference type="SMART" id="SM00199"/>
    </source>
</evidence>
<evidence type="ECO:0000256" key="2">
    <source>
        <dbReference type="ARBA" id="ARBA00022514"/>
    </source>
</evidence>
<keyword evidence="4 5" id="KW-0732">Signal</keyword>
<dbReference type="Proteomes" id="UP001619887">
    <property type="component" value="Unassembled WGS sequence"/>
</dbReference>
<dbReference type="EMBL" id="JBIYXZ010002089">
    <property type="protein sequence ID" value="KAL3043091.1"/>
    <property type="molecule type" value="Genomic_DNA"/>
</dbReference>
<dbReference type="PANTHER" id="PTHR12015">
    <property type="entry name" value="SMALL INDUCIBLE CYTOKINE A"/>
    <property type="match status" value="1"/>
</dbReference>
<evidence type="ECO:0000313" key="7">
    <source>
        <dbReference type="EMBL" id="KAL3043091.1"/>
    </source>
</evidence>
<comment type="caution">
    <text evidence="7">The sequence shown here is derived from an EMBL/GenBank/DDBJ whole genome shotgun (WGS) entry which is preliminary data.</text>
</comment>
<evidence type="ECO:0000313" key="8">
    <source>
        <dbReference type="Proteomes" id="UP001619887"/>
    </source>
</evidence>
<comment type="subcellular location">
    <subcellularLocation>
        <location evidence="1">Secreted</location>
    </subcellularLocation>
</comment>
<organism evidence="7 8">
    <name type="scientific">Pagothenia borchgrevinki</name>
    <name type="common">Bald rockcod</name>
    <name type="synonym">Trematomus borchgrevinki</name>
    <dbReference type="NCBI Taxonomy" id="8213"/>
    <lineage>
        <taxon>Eukaryota</taxon>
        <taxon>Metazoa</taxon>
        <taxon>Chordata</taxon>
        <taxon>Craniata</taxon>
        <taxon>Vertebrata</taxon>
        <taxon>Euteleostomi</taxon>
        <taxon>Actinopterygii</taxon>
        <taxon>Neopterygii</taxon>
        <taxon>Teleostei</taxon>
        <taxon>Neoteleostei</taxon>
        <taxon>Acanthomorphata</taxon>
        <taxon>Eupercaria</taxon>
        <taxon>Perciformes</taxon>
        <taxon>Notothenioidei</taxon>
        <taxon>Nototheniidae</taxon>
        <taxon>Pagothenia</taxon>
    </lineage>
</organism>
<dbReference type="Pfam" id="PF00048">
    <property type="entry name" value="IL8"/>
    <property type="match status" value="1"/>
</dbReference>
<evidence type="ECO:0000256" key="1">
    <source>
        <dbReference type="ARBA" id="ARBA00004613"/>
    </source>
</evidence>
<dbReference type="InterPro" id="IPR036048">
    <property type="entry name" value="Interleukin_8-like_sf"/>
</dbReference>
<sequence length="88" mass="9661">MQTLILTVLLLAVSCTAMPRGLNAPGPCCFKFFTGRIPKPKIISVIKTHSHCHVQGFIISTARGRKICVSQNVVWAQTAFKEQHVVKG</sequence>
<feature type="chain" id="PRO_5044760638" description="Chemokine interleukin-8-like domain-containing protein" evidence="5">
    <location>
        <begin position="18"/>
        <end position="88"/>
    </location>
</feature>
<reference evidence="7 8" key="1">
    <citation type="journal article" date="2022" name="G3 (Bethesda)">
        <title>Evaluating Illumina-, Nanopore-, and PacBio-based genome assembly strategies with the bald notothen, Trematomus borchgrevinki.</title>
        <authorList>
            <person name="Rayamajhi N."/>
            <person name="Cheng C.C."/>
            <person name="Catchen J.M."/>
        </authorList>
    </citation>
    <scope>NUCLEOTIDE SEQUENCE [LARGE SCALE GENOMIC DNA]</scope>
    <source>
        <strain evidence="7">AGRC-2024</strain>
    </source>
</reference>
<reference evidence="7 8" key="2">
    <citation type="journal article" date="2024" name="G3 (Bethesda)">
        <title>The genome of the cryopelagic Antarctic bald notothen, Trematomus borchgrevinki.</title>
        <authorList>
            <person name="Rayamajhi N."/>
            <person name="Rivera-Colon A.G."/>
            <person name="Minhas B.F."/>
            <person name="Cheng C.C."/>
            <person name="Catchen J.M."/>
        </authorList>
    </citation>
    <scope>NUCLEOTIDE SEQUENCE [LARGE SCALE GENOMIC DNA]</scope>
    <source>
        <strain evidence="7">AGRC-2024</strain>
    </source>
</reference>
<evidence type="ECO:0000256" key="5">
    <source>
        <dbReference type="SAM" id="SignalP"/>
    </source>
</evidence>
<dbReference type="InterPro" id="IPR001811">
    <property type="entry name" value="Chemokine_IL8-like_dom"/>
</dbReference>
<accession>A0ABD2FNS3</accession>
<dbReference type="Gene3D" id="2.40.50.40">
    <property type="match status" value="1"/>
</dbReference>
<feature type="domain" description="Chemokine interleukin-8-like" evidence="6">
    <location>
        <begin position="25"/>
        <end position="83"/>
    </location>
</feature>
<keyword evidence="8" id="KW-1185">Reference proteome</keyword>
<dbReference type="AlphaFoldDB" id="A0ABD2FNS3"/>
<name>A0ABD2FNS3_PAGBO</name>
<dbReference type="GO" id="GO:0005125">
    <property type="term" value="F:cytokine activity"/>
    <property type="evidence" value="ECO:0007669"/>
    <property type="project" value="UniProtKB-KW"/>
</dbReference>
<evidence type="ECO:0000256" key="3">
    <source>
        <dbReference type="ARBA" id="ARBA00022525"/>
    </source>
</evidence>
<gene>
    <name evidence="7" type="ORF">OYC64_020911</name>
</gene>
<proteinExistence type="predicted"/>
<protein>
    <recommendedName>
        <fullName evidence="6">Chemokine interleukin-8-like domain-containing protein</fullName>
    </recommendedName>
</protein>
<dbReference type="InterPro" id="IPR039809">
    <property type="entry name" value="Chemokine_b/g/d"/>
</dbReference>
<dbReference type="SUPFAM" id="SSF54117">
    <property type="entry name" value="Interleukin 8-like chemokines"/>
    <property type="match status" value="1"/>
</dbReference>